<gene>
    <name evidence="3" type="ORF">V3328_04580</name>
</gene>
<keyword evidence="4" id="KW-1185">Reference proteome</keyword>
<proteinExistence type="predicted"/>
<dbReference type="Proteomes" id="UP001378188">
    <property type="component" value="Unassembled WGS sequence"/>
</dbReference>
<organism evidence="3 4">
    <name type="scientific">Microbaculum marinum</name>
    <dbReference type="NCBI Taxonomy" id="1764581"/>
    <lineage>
        <taxon>Bacteria</taxon>
        <taxon>Pseudomonadati</taxon>
        <taxon>Pseudomonadota</taxon>
        <taxon>Alphaproteobacteria</taxon>
        <taxon>Hyphomicrobiales</taxon>
        <taxon>Tepidamorphaceae</taxon>
        <taxon>Microbaculum</taxon>
    </lineage>
</organism>
<evidence type="ECO:0000256" key="1">
    <source>
        <dbReference type="ARBA" id="ARBA00022801"/>
    </source>
</evidence>
<protein>
    <submittedName>
        <fullName evidence="3">Isochorismatase family protein</fullName>
    </submittedName>
</protein>
<comment type="caution">
    <text evidence="3">The sequence shown here is derived from an EMBL/GenBank/DDBJ whole genome shotgun (WGS) entry which is preliminary data.</text>
</comment>
<dbReference type="RefSeq" id="WP_340328481.1">
    <property type="nucleotide sequence ID" value="NZ_JAZHOF010000002.1"/>
</dbReference>
<evidence type="ECO:0000313" key="3">
    <source>
        <dbReference type="EMBL" id="MEJ8570735.1"/>
    </source>
</evidence>
<dbReference type="InterPro" id="IPR050272">
    <property type="entry name" value="Isochorismatase-like_hydrls"/>
</dbReference>
<dbReference type="SUPFAM" id="SSF52499">
    <property type="entry name" value="Isochorismatase-like hydrolases"/>
    <property type="match status" value="1"/>
</dbReference>
<accession>A0AAW9RPE6</accession>
<name>A0AAW9RPE6_9HYPH</name>
<dbReference type="Pfam" id="PF00857">
    <property type="entry name" value="Isochorismatase"/>
    <property type="match status" value="1"/>
</dbReference>
<dbReference type="AlphaFoldDB" id="A0AAW9RPE6"/>
<evidence type="ECO:0000259" key="2">
    <source>
        <dbReference type="Pfam" id="PF00857"/>
    </source>
</evidence>
<keyword evidence="1" id="KW-0378">Hydrolase</keyword>
<dbReference type="PANTHER" id="PTHR43540:SF1">
    <property type="entry name" value="ISOCHORISMATASE HYDROLASE"/>
    <property type="match status" value="1"/>
</dbReference>
<dbReference type="InterPro" id="IPR000868">
    <property type="entry name" value="Isochorismatase-like_dom"/>
</dbReference>
<dbReference type="InterPro" id="IPR036380">
    <property type="entry name" value="Isochorismatase-like_sf"/>
</dbReference>
<dbReference type="PANTHER" id="PTHR43540">
    <property type="entry name" value="PEROXYUREIDOACRYLATE/UREIDOACRYLATE AMIDOHYDROLASE-RELATED"/>
    <property type="match status" value="1"/>
</dbReference>
<dbReference type="EMBL" id="JAZHOF010000002">
    <property type="protein sequence ID" value="MEJ8570735.1"/>
    <property type="molecule type" value="Genomic_DNA"/>
</dbReference>
<dbReference type="GO" id="GO:0016787">
    <property type="term" value="F:hydrolase activity"/>
    <property type="evidence" value="ECO:0007669"/>
    <property type="project" value="UniProtKB-KW"/>
</dbReference>
<sequence>MSITANDTFEDHVWKDLVPPEILKVFSHYRRGLRVGRRPALVMVDLYNLVYEGGARPVHQIVDQYSSSCGEYAWAAIEPTQRLLAYFRAQGLPVIHVTYDDRPETDHQGMVPTFRKKYAYDPRLYQIKQEFEPIDGEQFIYKKRASAFFGTPLATSLVQQGIDSVVIAGETTSGCVRASAVDSYSYGFHTVIAEDCVFDRSILSHKISLFDLHHKYADVFTTDTLLSALDGRDAGA</sequence>
<evidence type="ECO:0000313" key="4">
    <source>
        <dbReference type="Proteomes" id="UP001378188"/>
    </source>
</evidence>
<feature type="domain" description="Isochorismatase-like" evidence="2">
    <location>
        <begin position="40"/>
        <end position="223"/>
    </location>
</feature>
<dbReference type="Gene3D" id="3.40.50.850">
    <property type="entry name" value="Isochorismatase-like"/>
    <property type="match status" value="1"/>
</dbReference>
<reference evidence="3 4" key="1">
    <citation type="submission" date="2024-02" db="EMBL/GenBank/DDBJ databases">
        <title>Genome analysis and characterization of Microbaculum marinisediminis sp. nov., isolated from marine sediment.</title>
        <authorList>
            <person name="Du Z.-J."/>
            <person name="Ye Y.-Q."/>
            <person name="Zhang Z.-R."/>
            <person name="Yuan S.-M."/>
            <person name="Zhang X.-Y."/>
        </authorList>
    </citation>
    <scope>NUCLEOTIDE SEQUENCE [LARGE SCALE GENOMIC DNA]</scope>
    <source>
        <strain evidence="3 4">SDUM1044001</strain>
    </source>
</reference>